<name>A0A495XJE3_9PSEU</name>
<dbReference type="InterPro" id="IPR025291">
    <property type="entry name" value="DUF4153"/>
</dbReference>
<feature type="transmembrane region" description="Helical" evidence="1">
    <location>
        <begin position="91"/>
        <end position="110"/>
    </location>
</feature>
<dbReference type="Pfam" id="PF13687">
    <property type="entry name" value="DUF4153"/>
    <property type="match status" value="1"/>
</dbReference>
<keyword evidence="1" id="KW-0812">Transmembrane</keyword>
<dbReference type="RefSeq" id="WP_121225705.1">
    <property type="nucleotide sequence ID" value="NZ_JBIUBA010000021.1"/>
</dbReference>
<keyword evidence="3" id="KW-1185">Reference proteome</keyword>
<feature type="transmembrane region" description="Helical" evidence="1">
    <location>
        <begin position="310"/>
        <end position="330"/>
    </location>
</feature>
<feature type="transmembrane region" description="Helical" evidence="1">
    <location>
        <begin position="200"/>
        <end position="224"/>
    </location>
</feature>
<evidence type="ECO:0000313" key="2">
    <source>
        <dbReference type="EMBL" id="RKT72563.1"/>
    </source>
</evidence>
<dbReference type="Proteomes" id="UP000272729">
    <property type="component" value="Unassembled WGS sequence"/>
</dbReference>
<evidence type="ECO:0000313" key="3">
    <source>
        <dbReference type="Proteomes" id="UP000272729"/>
    </source>
</evidence>
<dbReference type="OrthoDB" id="9767931at2"/>
<comment type="caution">
    <text evidence="2">The sequence shown here is derived from an EMBL/GenBank/DDBJ whole genome shotgun (WGS) entry which is preliminary data.</text>
</comment>
<dbReference type="AlphaFoldDB" id="A0A495XJE3"/>
<proteinExistence type="predicted"/>
<feature type="transmembrane region" description="Helical" evidence="1">
    <location>
        <begin position="277"/>
        <end position="298"/>
    </location>
</feature>
<feature type="transmembrane region" description="Helical" evidence="1">
    <location>
        <begin position="122"/>
        <end position="141"/>
    </location>
</feature>
<feature type="transmembrane region" description="Helical" evidence="1">
    <location>
        <begin position="161"/>
        <end position="179"/>
    </location>
</feature>
<gene>
    <name evidence="2" type="ORF">DFJ66_5878</name>
</gene>
<reference evidence="2 3" key="1">
    <citation type="submission" date="2018-10" db="EMBL/GenBank/DDBJ databases">
        <title>Sequencing the genomes of 1000 actinobacteria strains.</title>
        <authorList>
            <person name="Klenk H.-P."/>
        </authorList>
    </citation>
    <scope>NUCLEOTIDE SEQUENCE [LARGE SCALE GENOMIC DNA]</scope>
    <source>
        <strain evidence="2 3">DSM 43911</strain>
    </source>
</reference>
<keyword evidence="1" id="KW-0472">Membrane</keyword>
<protein>
    <submittedName>
        <fullName evidence="2">Uncharacterized protein DUF4173</fullName>
    </submittedName>
</protein>
<accession>A0A495XJE3</accession>
<keyword evidence="1" id="KW-1133">Transmembrane helix</keyword>
<sequence>MSPNRVLLTGIVGGTTAAVLLPLDEPGLGWFLTAAVVFALIRRVRPGWTALSLLLFGTGSLVADPALFALCAVAGCAAGSLAVVGGRTARGLLLGSAAVPAAVFRAVPWVARGVKTSKATELARPLVVTAAVLAVFLPLLAGADVAFAEILGESAPEVDGQWILVFLAVGSGLVGACYLTTLPPRDEVPAQRKTVALREWAMPVGALVALFAAFVGVQVSTLFGGDDYVLRTAGVTYAEYARRGFWQLLAVAVLTLGVIAVAARVAEEGDRKWLRGLLGALTVLTLVIVASALNRMWVYQQAYGFTTLRVLVSACELWLALVYLVVLVAGVRLRGGWLPRAVVGSGFAALVGLALLNPDRFTAERNAARWQETGKIDLAYLERLSDDAVPVLASLPEPVRQCVLRYRRVSADDWRSWNLARSRAREALRDFRPQEYRPAECGP</sequence>
<dbReference type="EMBL" id="RBXR01000001">
    <property type="protein sequence ID" value="RKT72563.1"/>
    <property type="molecule type" value="Genomic_DNA"/>
</dbReference>
<organism evidence="2 3">
    <name type="scientific">Saccharothrix variisporea</name>
    <dbReference type="NCBI Taxonomy" id="543527"/>
    <lineage>
        <taxon>Bacteria</taxon>
        <taxon>Bacillati</taxon>
        <taxon>Actinomycetota</taxon>
        <taxon>Actinomycetes</taxon>
        <taxon>Pseudonocardiales</taxon>
        <taxon>Pseudonocardiaceae</taxon>
        <taxon>Saccharothrix</taxon>
    </lineage>
</organism>
<feature type="transmembrane region" description="Helical" evidence="1">
    <location>
        <begin position="337"/>
        <end position="356"/>
    </location>
</feature>
<feature type="transmembrane region" description="Helical" evidence="1">
    <location>
        <begin position="244"/>
        <end position="265"/>
    </location>
</feature>
<evidence type="ECO:0000256" key="1">
    <source>
        <dbReference type="SAM" id="Phobius"/>
    </source>
</evidence>
<feature type="transmembrane region" description="Helical" evidence="1">
    <location>
        <begin position="65"/>
        <end position="85"/>
    </location>
</feature>